<proteinExistence type="predicted"/>
<gene>
    <name evidence="1" type="ORF">DWW14_21475</name>
</gene>
<name>A0A412X4R8_BACUN</name>
<evidence type="ECO:0000313" key="1">
    <source>
        <dbReference type="EMBL" id="RGV36042.1"/>
    </source>
</evidence>
<protein>
    <submittedName>
        <fullName evidence="1">Uncharacterized protein</fullName>
    </submittedName>
</protein>
<dbReference type="EMBL" id="QRZC01000042">
    <property type="protein sequence ID" value="RGV36042.1"/>
    <property type="molecule type" value="Genomic_DNA"/>
</dbReference>
<reference evidence="1 2" key="1">
    <citation type="submission" date="2018-08" db="EMBL/GenBank/DDBJ databases">
        <title>A genome reference for cultivated species of the human gut microbiota.</title>
        <authorList>
            <person name="Zou Y."/>
            <person name="Xue W."/>
            <person name="Luo G."/>
        </authorList>
    </citation>
    <scope>NUCLEOTIDE SEQUENCE [LARGE SCALE GENOMIC DNA]</scope>
    <source>
        <strain evidence="1 2">AF14-42</strain>
    </source>
</reference>
<evidence type="ECO:0000313" key="2">
    <source>
        <dbReference type="Proteomes" id="UP000285343"/>
    </source>
</evidence>
<dbReference type="AlphaFoldDB" id="A0A412X4R8"/>
<dbReference type="RefSeq" id="WP_117867153.1">
    <property type="nucleotide sequence ID" value="NZ_QRZC01000042.1"/>
</dbReference>
<dbReference type="Proteomes" id="UP000285343">
    <property type="component" value="Unassembled WGS sequence"/>
</dbReference>
<comment type="caution">
    <text evidence="1">The sequence shown here is derived from an EMBL/GenBank/DDBJ whole genome shotgun (WGS) entry which is preliminary data.</text>
</comment>
<organism evidence="1 2">
    <name type="scientific">Bacteroides uniformis</name>
    <dbReference type="NCBI Taxonomy" id="820"/>
    <lineage>
        <taxon>Bacteria</taxon>
        <taxon>Pseudomonadati</taxon>
        <taxon>Bacteroidota</taxon>
        <taxon>Bacteroidia</taxon>
        <taxon>Bacteroidales</taxon>
        <taxon>Bacteroidaceae</taxon>
        <taxon>Bacteroides</taxon>
    </lineage>
</organism>
<sequence length="73" mass="8554">MKTDKKEIVRKSELLAQIRADLKAWEEAEPDFDDNYFDESDVISYYEFLVNKYRDEWVIIDDTEEGGGDEGAV</sequence>
<accession>A0A412X4R8</accession>